<dbReference type="FunCoup" id="F4RZ09">
    <property type="interactions" value="17"/>
</dbReference>
<dbReference type="PANTHER" id="PTHR42718:SF9">
    <property type="entry name" value="MAJOR FACILITATOR SUPERFAMILY MULTIDRUG TRANSPORTER MFSC"/>
    <property type="match status" value="1"/>
</dbReference>
<dbReference type="InterPro" id="IPR011701">
    <property type="entry name" value="MFS"/>
</dbReference>
<dbReference type="RefSeq" id="XP_007414391.1">
    <property type="nucleotide sequence ID" value="XM_007414329.1"/>
</dbReference>
<feature type="transmembrane region" description="Helical" evidence="6">
    <location>
        <begin position="187"/>
        <end position="208"/>
    </location>
</feature>
<evidence type="ECO:0000259" key="7">
    <source>
        <dbReference type="PROSITE" id="PS50850"/>
    </source>
</evidence>
<name>F4RZ09_MELLP</name>
<feature type="transmembrane region" description="Helical" evidence="6">
    <location>
        <begin position="78"/>
        <end position="100"/>
    </location>
</feature>
<evidence type="ECO:0000256" key="2">
    <source>
        <dbReference type="ARBA" id="ARBA00022448"/>
    </source>
</evidence>
<keyword evidence="5 6" id="KW-0472">Membrane</keyword>
<dbReference type="KEGG" id="mlr:MELLADRAFT_110208"/>
<comment type="subcellular location">
    <subcellularLocation>
        <location evidence="1">Membrane</location>
        <topology evidence="1">Multi-pass membrane protein</topology>
    </subcellularLocation>
</comment>
<dbReference type="eggNOG" id="KOG0254">
    <property type="taxonomic scope" value="Eukaryota"/>
</dbReference>
<protein>
    <recommendedName>
        <fullName evidence="7">Major facilitator superfamily (MFS) profile domain-containing protein</fullName>
    </recommendedName>
</protein>
<dbReference type="AlphaFoldDB" id="F4RZ09"/>
<dbReference type="Gene3D" id="1.20.1250.20">
    <property type="entry name" value="MFS general substrate transporter like domains"/>
    <property type="match status" value="1"/>
</dbReference>
<dbReference type="STRING" id="747676.F4RZ09"/>
<dbReference type="GO" id="GO:0022857">
    <property type="term" value="F:transmembrane transporter activity"/>
    <property type="evidence" value="ECO:0007669"/>
    <property type="project" value="InterPro"/>
</dbReference>
<dbReference type="EMBL" id="GL883131">
    <property type="protein sequence ID" value="EGG02406.1"/>
    <property type="molecule type" value="Genomic_DNA"/>
</dbReference>
<evidence type="ECO:0000256" key="5">
    <source>
        <dbReference type="ARBA" id="ARBA00023136"/>
    </source>
</evidence>
<dbReference type="InParanoid" id="F4RZ09"/>
<dbReference type="HOGENOM" id="CLU_000960_27_0_1"/>
<gene>
    <name evidence="8" type="ORF">MELLADRAFT_110208</name>
</gene>
<dbReference type="Pfam" id="PF07690">
    <property type="entry name" value="MFS_1"/>
    <property type="match status" value="1"/>
</dbReference>
<evidence type="ECO:0000256" key="1">
    <source>
        <dbReference type="ARBA" id="ARBA00004141"/>
    </source>
</evidence>
<feature type="transmembrane region" description="Helical" evidence="6">
    <location>
        <begin position="284"/>
        <end position="304"/>
    </location>
</feature>
<feature type="transmembrane region" description="Helical" evidence="6">
    <location>
        <begin position="316"/>
        <end position="339"/>
    </location>
</feature>
<proteinExistence type="predicted"/>
<organism evidence="9">
    <name type="scientific">Melampsora larici-populina (strain 98AG31 / pathotype 3-4-7)</name>
    <name type="common">Poplar leaf rust fungus</name>
    <dbReference type="NCBI Taxonomy" id="747676"/>
    <lineage>
        <taxon>Eukaryota</taxon>
        <taxon>Fungi</taxon>
        <taxon>Dikarya</taxon>
        <taxon>Basidiomycota</taxon>
        <taxon>Pucciniomycotina</taxon>
        <taxon>Pucciniomycetes</taxon>
        <taxon>Pucciniales</taxon>
        <taxon>Melampsoraceae</taxon>
        <taxon>Melampsora</taxon>
    </lineage>
</organism>
<keyword evidence="9" id="KW-1185">Reference proteome</keyword>
<dbReference type="GeneID" id="18924004"/>
<evidence type="ECO:0000256" key="3">
    <source>
        <dbReference type="ARBA" id="ARBA00022692"/>
    </source>
</evidence>
<dbReference type="PANTHER" id="PTHR42718">
    <property type="entry name" value="MAJOR FACILITATOR SUPERFAMILY MULTIDRUG TRANSPORTER MFSC"/>
    <property type="match status" value="1"/>
</dbReference>
<feature type="transmembrane region" description="Helical" evidence="6">
    <location>
        <begin position="351"/>
        <end position="375"/>
    </location>
</feature>
<dbReference type="GO" id="GO:0016020">
    <property type="term" value="C:membrane"/>
    <property type="evidence" value="ECO:0007669"/>
    <property type="project" value="UniProtKB-SubCell"/>
</dbReference>
<evidence type="ECO:0000313" key="9">
    <source>
        <dbReference type="Proteomes" id="UP000001072"/>
    </source>
</evidence>
<keyword evidence="2" id="KW-0813">Transport</keyword>
<keyword evidence="4 6" id="KW-1133">Transmembrane helix</keyword>
<dbReference type="PROSITE" id="PS50850">
    <property type="entry name" value="MFS"/>
    <property type="match status" value="1"/>
</dbReference>
<reference evidence="9" key="1">
    <citation type="journal article" date="2011" name="Proc. Natl. Acad. Sci. U.S.A.">
        <title>Obligate biotrophy features unraveled by the genomic analysis of rust fungi.</title>
        <authorList>
            <person name="Duplessis S."/>
            <person name="Cuomo C.A."/>
            <person name="Lin Y.-C."/>
            <person name="Aerts A."/>
            <person name="Tisserant E."/>
            <person name="Veneault-Fourrey C."/>
            <person name="Joly D.L."/>
            <person name="Hacquard S."/>
            <person name="Amselem J."/>
            <person name="Cantarel B.L."/>
            <person name="Chiu R."/>
            <person name="Coutinho P.M."/>
            <person name="Feau N."/>
            <person name="Field M."/>
            <person name="Frey P."/>
            <person name="Gelhaye E."/>
            <person name="Goldberg J."/>
            <person name="Grabherr M.G."/>
            <person name="Kodira C.D."/>
            <person name="Kohler A."/>
            <person name="Kuees U."/>
            <person name="Lindquist E.A."/>
            <person name="Lucas S.M."/>
            <person name="Mago R."/>
            <person name="Mauceli E."/>
            <person name="Morin E."/>
            <person name="Murat C."/>
            <person name="Pangilinan J.L."/>
            <person name="Park R."/>
            <person name="Pearson M."/>
            <person name="Quesneville H."/>
            <person name="Rouhier N."/>
            <person name="Sakthikumar S."/>
            <person name="Salamov A.A."/>
            <person name="Schmutz J."/>
            <person name="Selles B."/>
            <person name="Shapiro H."/>
            <person name="Tanguay P."/>
            <person name="Tuskan G.A."/>
            <person name="Henrissat B."/>
            <person name="Van de Peer Y."/>
            <person name="Rouze P."/>
            <person name="Ellis J.G."/>
            <person name="Dodds P.N."/>
            <person name="Schein J.E."/>
            <person name="Zhong S."/>
            <person name="Hamelin R.C."/>
            <person name="Grigoriev I.V."/>
            <person name="Szabo L.J."/>
            <person name="Martin F."/>
        </authorList>
    </citation>
    <scope>NUCLEOTIDE SEQUENCE [LARGE SCALE GENOMIC DNA]</scope>
    <source>
        <strain evidence="9">98AG31 / pathotype 3-4-7</strain>
    </source>
</reference>
<dbReference type="InterPro" id="IPR020846">
    <property type="entry name" value="MFS_dom"/>
</dbReference>
<sequence length="405" mass="42964">MTQLAINVMSPSIQDDLDIDSTNIQLISTSFSLPYGGTLLLAGRLSDIYGHKFCLLIGLTVFAGFSLASAKADSALELAVFRAIQGLGASAISPALLGILSRTFAKGSKMRTEGIASFSAGSPLGASIGLLVGDWMTQTTRPGWRSFFYFCLALSALAVVLSYFILPSDPPRDPKKSIKDVDWFGAALLMSGLVVLVVSMLFFPRYGWKSPQMLVPLISGLLLLSAFLGWEMLIVGLALNLITGHLTNILPAQAIIIGGCVASLTSCALSAYMSPNESYWKYNFAAIVLSVIGADFVFSVVAMFGSRISRSNEQGIAGAVLLSFTRVFSVIGLGIATIAQSSAPPAAYWHGLQAAFTVFFASAMLATIIALTSLWGMGYVGAHRAEPITKPFQELKSGEEATPIV</sequence>
<accession>F4RZ09</accession>
<feature type="transmembrane region" description="Helical" evidence="6">
    <location>
        <begin position="112"/>
        <end position="132"/>
    </location>
</feature>
<feature type="transmembrane region" description="Helical" evidence="6">
    <location>
        <begin position="214"/>
        <end position="242"/>
    </location>
</feature>
<feature type="transmembrane region" description="Helical" evidence="6">
    <location>
        <begin position="53"/>
        <end position="72"/>
    </location>
</feature>
<feature type="domain" description="Major facilitator superfamily (MFS) profile" evidence="7">
    <location>
        <begin position="1"/>
        <end position="378"/>
    </location>
</feature>
<dbReference type="InterPro" id="IPR036259">
    <property type="entry name" value="MFS_trans_sf"/>
</dbReference>
<evidence type="ECO:0000256" key="6">
    <source>
        <dbReference type="SAM" id="Phobius"/>
    </source>
</evidence>
<dbReference type="OrthoDB" id="2130629at2759"/>
<feature type="transmembrane region" description="Helical" evidence="6">
    <location>
        <begin position="254"/>
        <end position="272"/>
    </location>
</feature>
<dbReference type="VEuPathDB" id="FungiDB:MELLADRAFT_110208"/>
<dbReference type="SUPFAM" id="SSF103473">
    <property type="entry name" value="MFS general substrate transporter"/>
    <property type="match status" value="1"/>
</dbReference>
<keyword evidence="3 6" id="KW-0812">Transmembrane</keyword>
<dbReference type="Proteomes" id="UP000001072">
    <property type="component" value="Unassembled WGS sequence"/>
</dbReference>
<evidence type="ECO:0000256" key="4">
    <source>
        <dbReference type="ARBA" id="ARBA00022989"/>
    </source>
</evidence>
<feature type="transmembrane region" description="Helical" evidence="6">
    <location>
        <begin position="147"/>
        <end position="166"/>
    </location>
</feature>
<evidence type="ECO:0000313" key="8">
    <source>
        <dbReference type="EMBL" id="EGG02406.1"/>
    </source>
</evidence>